<dbReference type="Pfam" id="PF00001">
    <property type="entry name" value="7tm_1"/>
    <property type="match status" value="1"/>
</dbReference>
<accession>A0A3B4BXL1</accession>
<dbReference type="GO" id="GO:0005886">
    <property type="term" value="C:plasma membrane"/>
    <property type="evidence" value="ECO:0007669"/>
    <property type="project" value="TreeGrafter"/>
</dbReference>
<dbReference type="AlphaFoldDB" id="A0A3B4BXL1"/>
<evidence type="ECO:0000313" key="12">
    <source>
        <dbReference type="Proteomes" id="UP001501920"/>
    </source>
</evidence>
<dbReference type="OMA" id="FRILHPH"/>
<feature type="transmembrane region" description="Helical" evidence="9">
    <location>
        <begin position="184"/>
        <end position="206"/>
    </location>
</feature>
<dbReference type="InterPro" id="IPR000276">
    <property type="entry name" value="GPCR_Rhodpsn"/>
</dbReference>
<sequence>MSDNNTTCMEAQDFVASTLAPMLILELILGIPGTILALWILGCKAPWKPSTVYLLNLALADVLLLIGLPFHIDSVIRGSWIFQDVFCRITLFMLSVNQSASIAFMTLMAVDRFFRIVYPHHTICNLSIRSIVRISCVVWIAVVTLRLPLLVTQLLRSYENLSVSLCYNIYMWTESGLGMKVHNFLYVAEFILAFMLLLFCSVRIYYHIRDNTRLREHRRVKRTVNLLLTVVIMFTFCFMPSYITGLVALFLKDVSSCSPYLVVGKLFSVSVILAYLNCALDPILYCLSNAGFRDTLKGVANSTGFTKFKLSLIIVTVTCVINSLDLH</sequence>
<evidence type="ECO:0000256" key="8">
    <source>
        <dbReference type="RuleBase" id="RU000688"/>
    </source>
</evidence>
<dbReference type="Gene3D" id="1.20.1070.10">
    <property type="entry name" value="Rhodopsin 7-helix transmembrane proteins"/>
    <property type="match status" value="1"/>
</dbReference>
<dbReference type="SUPFAM" id="SSF81321">
    <property type="entry name" value="Family A G protein-coupled receptor-like"/>
    <property type="match status" value="1"/>
</dbReference>
<evidence type="ECO:0000256" key="3">
    <source>
        <dbReference type="ARBA" id="ARBA00022989"/>
    </source>
</evidence>
<organism evidence="11 12">
    <name type="scientific">Pygocentrus nattereri</name>
    <name type="common">Red-bellied piranha</name>
    <dbReference type="NCBI Taxonomy" id="42514"/>
    <lineage>
        <taxon>Eukaryota</taxon>
        <taxon>Metazoa</taxon>
        <taxon>Chordata</taxon>
        <taxon>Craniata</taxon>
        <taxon>Vertebrata</taxon>
        <taxon>Euteleostomi</taxon>
        <taxon>Actinopterygii</taxon>
        <taxon>Neopterygii</taxon>
        <taxon>Teleostei</taxon>
        <taxon>Ostariophysi</taxon>
        <taxon>Characiformes</taxon>
        <taxon>Characoidei</taxon>
        <taxon>Pygocentrus</taxon>
    </lineage>
</organism>
<dbReference type="Ensembl" id="ENSPNAT00000009006.2">
    <property type="protein sequence ID" value="ENSPNAP00000003275.2"/>
    <property type="gene ID" value="ENSPNAG00000009683.2"/>
</dbReference>
<evidence type="ECO:0000256" key="6">
    <source>
        <dbReference type="ARBA" id="ARBA00023170"/>
    </source>
</evidence>
<proteinExistence type="inferred from homology"/>
<dbReference type="PROSITE" id="PS00237">
    <property type="entry name" value="G_PROTEIN_RECEP_F1_1"/>
    <property type="match status" value="1"/>
</dbReference>
<reference evidence="11 12" key="1">
    <citation type="submission" date="2020-10" db="EMBL/GenBank/DDBJ databases">
        <title>Pygocentrus nattereri (red-bellied piranha) genome, fPygNat1, primary haplotype.</title>
        <authorList>
            <person name="Myers G."/>
            <person name="Meyer A."/>
            <person name="Karagic N."/>
            <person name="Pippel M."/>
            <person name="Winkler S."/>
            <person name="Tracey A."/>
            <person name="Wood J."/>
            <person name="Formenti G."/>
            <person name="Howe K."/>
            <person name="Fedrigo O."/>
            <person name="Jarvis E.D."/>
        </authorList>
    </citation>
    <scope>NUCLEOTIDE SEQUENCE [LARGE SCALE GENOMIC DNA]</scope>
</reference>
<feature type="transmembrane region" description="Helical" evidence="9">
    <location>
        <begin position="226"/>
        <end position="251"/>
    </location>
</feature>
<comment type="subcellular location">
    <subcellularLocation>
        <location evidence="1">Membrane</location>
        <topology evidence="1">Multi-pass membrane protein</topology>
    </subcellularLocation>
</comment>
<keyword evidence="4 8" id="KW-0297">G-protein coupled receptor</keyword>
<evidence type="ECO:0000256" key="4">
    <source>
        <dbReference type="ARBA" id="ARBA00023040"/>
    </source>
</evidence>
<comment type="similarity">
    <text evidence="8">Belongs to the G-protein coupled receptor 1 family.</text>
</comment>
<dbReference type="PANTHER" id="PTHR46048:SF10">
    <property type="entry name" value="HYDROXYCARBOXYLIC ACID RECEPTOR 1-4-RELATED"/>
    <property type="match status" value="1"/>
</dbReference>
<dbReference type="PROSITE" id="PS50262">
    <property type="entry name" value="G_PROTEIN_RECEP_F1_2"/>
    <property type="match status" value="1"/>
</dbReference>
<keyword evidence="6 8" id="KW-0675">Receptor</keyword>
<keyword evidence="3 9" id="KW-1133">Transmembrane helix</keyword>
<dbReference type="InterPro" id="IPR051893">
    <property type="entry name" value="HCARs"/>
</dbReference>
<reference evidence="11" key="3">
    <citation type="submission" date="2025-09" db="UniProtKB">
        <authorList>
            <consortium name="Ensembl"/>
        </authorList>
    </citation>
    <scope>IDENTIFICATION</scope>
</reference>
<feature type="transmembrane region" description="Helical" evidence="9">
    <location>
        <begin position="53"/>
        <end position="72"/>
    </location>
</feature>
<dbReference type="GO" id="GO:0004930">
    <property type="term" value="F:G protein-coupled receptor activity"/>
    <property type="evidence" value="ECO:0007669"/>
    <property type="project" value="UniProtKB-KW"/>
</dbReference>
<dbReference type="Proteomes" id="UP001501920">
    <property type="component" value="Chromosome 13"/>
</dbReference>
<evidence type="ECO:0000256" key="9">
    <source>
        <dbReference type="SAM" id="Phobius"/>
    </source>
</evidence>
<evidence type="ECO:0000259" key="10">
    <source>
        <dbReference type="PROSITE" id="PS50262"/>
    </source>
</evidence>
<evidence type="ECO:0000256" key="7">
    <source>
        <dbReference type="ARBA" id="ARBA00023224"/>
    </source>
</evidence>
<evidence type="ECO:0000256" key="1">
    <source>
        <dbReference type="ARBA" id="ARBA00004141"/>
    </source>
</evidence>
<keyword evidence="12" id="KW-1185">Reference proteome</keyword>
<feature type="transmembrane region" description="Helical" evidence="9">
    <location>
        <begin position="20"/>
        <end position="41"/>
    </location>
</feature>
<feature type="transmembrane region" description="Helical" evidence="9">
    <location>
        <begin position="92"/>
        <end position="110"/>
    </location>
</feature>
<keyword evidence="7 8" id="KW-0807">Transducer</keyword>
<dbReference type="PANTHER" id="PTHR46048">
    <property type="entry name" value="HYDROXYCARBOXYLIC ACID RECEPTOR 2"/>
    <property type="match status" value="1"/>
</dbReference>
<evidence type="ECO:0000256" key="2">
    <source>
        <dbReference type="ARBA" id="ARBA00022692"/>
    </source>
</evidence>
<protein>
    <submittedName>
        <fullName evidence="11">Hydroxycarboxylic acid receptor 1-4</fullName>
    </submittedName>
</protein>
<feature type="domain" description="G-protein coupled receptors family 1 profile" evidence="10">
    <location>
        <begin position="33"/>
        <end position="285"/>
    </location>
</feature>
<dbReference type="GeneTree" id="ENSGT01140000282516"/>
<dbReference type="PRINTS" id="PR00237">
    <property type="entry name" value="GPCRRHODOPSN"/>
</dbReference>
<reference evidence="11" key="2">
    <citation type="submission" date="2025-08" db="UniProtKB">
        <authorList>
            <consortium name="Ensembl"/>
        </authorList>
    </citation>
    <scope>IDENTIFICATION</scope>
</reference>
<feature type="transmembrane region" description="Helical" evidence="9">
    <location>
        <begin position="266"/>
        <end position="287"/>
    </location>
</feature>
<evidence type="ECO:0000256" key="5">
    <source>
        <dbReference type="ARBA" id="ARBA00023136"/>
    </source>
</evidence>
<keyword evidence="2 8" id="KW-0812">Transmembrane</keyword>
<dbReference type="InterPro" id="IPR017452">
    <property type="entry name" value="GPCR_Rhodpsn_7TM"/>
</dbReference>
<evidence type="ECO:0000313" key="11">
    <source>
        <dbReference type="Ensembl" id="ENSPNAP00000003275.2"/>
    </source>
</evidence>
<name>A0A3B4BXL1_PYGNA</name>
<keyword evidence="5 9" id="KW-0472">Membrane</keyword>
<feature type="transmembrane region" description="Helical" evidence="9">
    <location>
        <begin position="131"/>
        <end position="151"/>
    </location>
</feature>
<dbReference type="GO" id="GO:0009611">
    <property type="term" value="P:response to wounding"/>
    <property type="evidence" value="ECO:0007669"/>
    <property type="project" value="Ensembl"/>
</dbReference>